<keyword evidence="1" id="KW-0812">Transmembrane</keyword>
<dbReference type="Proteomes" id="UP001288944">
    <property type="component" value="Unassembled WGS sequence"/>
</dbReference>
<protein>
    <submittedName>
        <fullName evidence="2">Conjugal transfer protein TraX</fullName>
    </submittedName>
</protein>
<keyword evidence="1" id="KW-0472">Membrane</keyword>
<feature type="transmembrane region" description="Helical" evidence="1">
    <location>
        <begin position="43"/>
        <end position="62"/>
    </location>
</feature>
<dbReference type="EMBL" id="WNUR01001637">
    <property type="protein sequence ID" value="MDZ7543793.1"/>
    <property type="molecule type" value="Genomic_DNA"/>
</dbReference>
<feature type="transmembrane region" description="Helical" evidence="1">
    <location>
        <begin position="102"/>
        <end position="122"/>
    </location>
</feature>
<reference evidence="2" key="1">
    <citation type="submission" date="2019-11" db="EMBL/GenBank/DDBJ databases">
        <title>Characterization of Clostridium perfringens isolates from swine manure treated agricultural soils.</title>
        <authorList>
            <person name="Wushke S.T."/>
        </authorList>
    </citation>
    <scope>NUCLEOTIDE SEQUENCE</scope>
    <source>
        <strain evidence="2">X62</strain>
    </source>
</reference>
<name>A0AAW9KP95_CLOPF</name>
<feature type="transmembrane region" description="Helical" evidence="1">
    <location>
        <begin position="74"/>
        <end position="90"/>
    </location>
</feature>
<organism evidence="2 3">
    <name type="scientific">Clostridium perfringens</name>
    <dbReference type="NCBI Taxonomy" id="1502"/>
    <lineage>
        <taxon>Bacteria</taxon>
        <taxon>Bacillati</taxon>
        <taxon>Bacillota</taxon>
        <taxon>Clostridia</taxon>
        <taxon>Eubacteriales</taxon>
        <taxon>Clostridiaceae</taxon>
        <taxon>Clostridium</taxon>
    </lineage>
</organism>
<gene>
    <name evidence="2" type="ORF">GNF83_22030</name>
</gene>
<accession>A0AAW9KP95</accession>
<sequence>LYPSILFFFVAMMGGTLSEAGVLGIVMTIIFYSLSHSPRRMSAAYIASMLLLTIGLDALASTAPLNWHTLFFESYQWMMIGAIVPILMYNGKRGHSAPWIKYAFYIIYPLHIWVLYLISLQWR</sequence>
<evidence type="ECO:0000313" key="3">
    <source>
        <dbReference type="Proteomes" id="UP001288944"/>
    </source>
</evidence>
<dbReference type="AlphaFoldDB" id="A0AAW9KP95"/>
<dbReference type="InterPro" id="IPR008875">
    <property type="entry name" value="TraX"/>
</dbReference>
<dbReference type="Pfam" id="PF05857">
    <property type="entry name" value="TraX"/>
    <property type="match status" value="1"/>
</dbReference>
<comment type="caution">
    <text evidence="2">The sequence shown here is derived from an EMBL/GenBank/DDBJ whole genome shotgun (WGS) entry which is preliminary data.</text>
</comment>
<keyword evidence="1" id="KW-1133">Transmembrane helix</keyword>
<feature type="non-terminal residue" evidence="2">
    <location>
        <position position="1"/>
    </location>
</feature>
<feature type="transmembrane region" description="Helical" evidence="1">
    <location>
        <begin position="6"/>
        <end position="31"/>
    </location>
</feature>
<evidence type="ECO:0000256" key="1">
    <source>
        <dbReference type="SAM" id="Phobius"/>
    </source>
</evidence>
<proteinExistence type="predicted"/>
<evidence type="ECO:0000313" key="2">
    <source>
        <dbReference type="EMBL" id="MDZ7543793.1"/>
    </source>
</evidence>